<keyword evidence="6 7" id="KW-0472">Membrane</keyword>
<keyword evidence="5 7" id="KW-1133">Transmembrane helix</keyword>
<dbReference type="InterPro" id="IPR010290">
    <property type="entry name" value="TM_effector"/>
</dbReference>
<dbReference type="Pfam" id="PF05977">
    <property type="entry name" value="MFS_3"/>
    <property type="match status" value="1"/>
</dbReference>
<evidence type="ECO:0000256" key="4">
    <source>
        <dbReference type="ARBA" id="ARBA00022692"/>
    </source>
</evidence>
<feature type="transmembrane region" description="Helical" evidence="7">
    <location>
        <begin position="112"/>
        <end position="129"/>
    </location>
</feature>
<feature type="transmembrane region" description="Helical" evidence="7">
    <location>
        <begin position="294"/>
        <end position="322"/>
    </location>
</feature>
<evidence type="ECO:0000256" key="1">
    <source>
        <dbReference type="ARBA" id="ARBA00004651"/>
    </source>
</evidence>
<keyword evidence="2" id="KW-0813">Transport</keyword>
<evidence type="ECO:0000256" key="7">
    <source>
        <dbReference type="SAM" id="Phobius"/>
    </source>
</evidence>
<organism evidence="8 9">
    <name type="scientific">Roseibium marinum</name>
    <dbReference type="NCBI Taxonomy" id="281252"/>
    <lineage>
        <taxon>Bacteria</taxon>
        <taxon>Pseudomonadati</taxon>
        <taxon>Pseudomonadota</taxon>
        <taxon>Alphaproteobacteria</taxon>
        <taxon>Hyphomicrobiales</taxon>
        <taxon>Stappiaceae</taxon>
        <taxon>Roseibium</taxon>
    </lineage>
</organism>
<feature type="transmembrane region" description="Helical" evidence="7">
    <location>
        <begin position="226"/>
        <end position="251"/>
    </location>
</feature>
<comment type="subcellular location">
    <subcellularLocation>
        <location evidence="1">Cell membrane</location>
        <topology evidence="1">Multi-pass membrane protein</topology>
    </subcellularLocation>
</comment>
<name>A0A2S3V3F9_9HYPH</name>
<gene>
    <name evidence="8" type="ORF">CLV41_101983</name>
</gene>
<evidence type="ECO:0000256" key="3">
    <source>
        <dbReference type="ARBA" id="ARBA00022475"/>
    </source>
</evidence>
<sequence length="412" mass="43501">MTSNNSPIGGSRFAIFRYPGFRRYWIAIVLIGFALQIQTVAVGWQVYEMTRSAFNLGLVGLSQFLPALGLVLVTGAVADRLPRKRILITCLLVEAVCAAGLMVMTLPGFESILPIFGLLMIFGAARAFYNPARQAIVPNLVPENQLPNAIAVNTTANQFATICGPVAGGLLYGVQPGAAYGATLGLLLAAAVLVFSIPNPEQQRARGHTTWATISAGFSYILSEKVVLGAISLDLFAVLLGGAVALLPIYAHDILHVGPSGLGFLRSAQAVGAISMGALLIWRPVSNHAGRIMFAAVFAFGLFTLVFAVSETLWISVFALALMGGADMVSVYIRGTLIQLWTPDELRGRVNAVNQVFIGASNELGGFRAGTTTALIGPVAAVLAGGIGTLAVAGLWMRGFPQLRHVKHLTRS</sequence>
<dbReference type="Gene3D" id="1.20.1250.20">
    <property type="entry name" value="MFS general substrate transporter like domains"/>
    <property type="match status" value="1"/>
</dbReference>
<reference evidence="8 9" key="1">
    <citation type="submission" date="2018-01" db="EMBL/GenBank/DDBJ databases">
        <title>Genomic Encyclopedia of Archaeal and Bacterial Type Strains, Phase II (KMG-II): from individual species to whole genera.</title>
        <authorList>
            <person name="Goeker M."/>
        </authorList>
    </citation>
    <scope>NUCLEOTIDE SEQUENCE [LARGE SCALE GENOMIC DNA]</scope>
    <source>
        <strain evidence="8 9">DSM 17023</strain>
    </source>
</reference>
<dbReference type="InterPro" id="IPR036259">
    <property type="entry name" value="MFS_trans_sf"/>
</dbReference>
<dbReference type="AlphaFoldDB" id="A0A2S3V3F9"/>
<dbReference type="EMBL" id="PPCN01000001">
    <property type="protein sequence ID" value="POF34527.1"/>
    <property type="molecule type" value="Genomic_DNA"/>
</dbReference>
<proteinExistence type="predicted"/>
<evidence type="ECO:0000256" key="2">
    <source>
        <dbReference type="ARBA" id="ARBA00022448"/>
    </source>
</evidence>
<dbReference type="CDD" id="cd06173">
    <property type="entry name" value="MFS_MefA_like"/>
    <property type="match status" value="1"/>
</dbReference>
<feature type="transmembrane region" description="Helical" evidence="7">
    <location>
        <begin position="150"/>
        <end position="172"/>
    </location>
</feature>
<feature type="transmembrane region" description="Helical" evidence="7">
    <location>
        <begin position="53"/>
        <end position="74"/>
    </location>
</feature>
<protein>
    <submittedName>
        <fullName evidence="8">Putative MFS family arabinose efflux permease</fullName>
    </submittedName>
</protein>
<evidence type="ECO:0000256" key="5">
    <source>
        <dbReference type="ARBA" id="ARBA00022989"/>
    </source>
</evidence>
<feature type="transmembrane region" description="Helical" evidence="7">
    <location>
        <begin position="263"/>
        <end position="282"/>
    </location>
</feature>
<dbReference type="PANTHER" id="PTHR23513">
    <property type="entry name" value="INTEGRAL MEMBRANE EFFLUX PROTEIN-RELATED"/>
    <property type="match status" value="1"/>
</dbReference>
<keyword evidence="4 7" id="KW-0812">Transmembrane</keyword>
<evidence type="ECO:0000256" key="6">
    <source>
        <dbReference type="ARBA" id="ARBA00023136"/>
    </source>
</evidence>
<feature type="transmembrane region" description="Helical" evidence="7">
    <location>
        <begin position="375"/>
        <end position="397"/>
    </location>
</feature>
<dbReference type="RefSeq" id="WP_408013605.1">
    <property type="nucleotide sequence ID" value="NZ_PPCN01000001.1"/>
</dbReference>
<dbReference type="GO" id="GO:0005886">
    <property type="term" value="C:plasma membrane"/>
    <property type="evidence" value="ECO:0007669"/>
    <property type="project" value="UniProtKB-SubCell"/>
</dbReference>
<evidence type="ECO:0000313" key="9">
    <source>
        <dbReference type="Proteomes" id="UP000236959"/>
    </source>
</evidence>
<feature type="transmembrane region" description="Helical" evidence="7">
    <location>
        <begin position="24"/>
        <end position="47"/>
    </location>
</feature>
<keyword evidence="9" id="KW-1185">Reference proteome</keyword>
<feature type="transmembrane region" description="Helical" evidence="7">
    <location>
        <begin position="86"/>
        <end position="106"/>
    </location>
</feature>
<accession>A0A2S3V3F9</accession>
<evidence type="ECO:0000313" key="8">
    <source>
        <dbReference type="EMBL" id="POF34527.1"/>
    </source>
</evidence>
<dbReference type="SUPFAM" id="SSF103473">
    <property type="entry name" value="MFS general substrate transporter"/>
    <property type="match status" value="1"/>
</dbReference>
<dbReference type="PANTHER" id="PTHR23513:SF9">
    <property type="entry name" value="ENTEROBACTIN EXPORTER ENTS"/>
    <property type="match status" value="1"/>
</dbReference>
<keyword evidence="3" id="KW-1003">Cell membrane</keyword>
<comment type="caution">
    <text evidence="8">The sequence shown here is derived from an EMBL/GenBank/DDBJ whole genome shotgun (WGS) entry which is preliminary data.</text>
</comment>
<dbReference type="Proteomes" id="UP000236959">
    <property type="component" value="Unassembled WGS sequence"/>
</dbReference>
<feature type="transmembrane region" description="Helical" evidence="7">
    <location>
        <begin position="178"/>
        <end position="197"/>
    </location>
</feature>